<name>A0A0E0IR07_ORYNI</name>
<reference evidence="2" key="1">
    <citation type="submission" date="2015-04" db="UniProtKB">
        <authorList>
            <consortium name="EnsemblPlants"/>
        </authorList>
    </citation>
    <scope>IDENTIFICATION</scope>
    <source>
        <strain evidence="2">SL10</strain>
    </source>
</reference>
<evidence type="ECO:0000313" key="3">
    <source>
        <dbReference type="Proteomes" id="UP000006591"/>
    </source>
</evidence>
<accession>A0A0E0IR07</accession>
<dbReference type="AlphaFoldDB" id="A0A0E0IR07"/>
<protein>
    <submittedName>
        <fullName evidence="2">Uncharacterized protein</fullName>
    </submittedName>
</protein>
<sequence length="155" mass="17628">MPSHRDAGDPSLRSLRRRFPPGDSLRHLAREAFHATAPPSALAPSHAVVHLDICSGSGRCRRRSQSTATTLLPVHHLRLPSLSTRKEWRERRAALVRPGSWQHIRISSSLERSRFLINKVSIWHAIVSFGLLSDWIGFLYCNLLCHGKIIIQFTW</sequence>
<dbReference type="Gramene" id="ONIVA10G06570.1">
    <property type="protein sequence ID" value="ONIVA10G06570.1"/>
    <property type="gene ID" value="ONIVA10G06570"/>
</dbReference>
<evidence type="ECO:0000313" key="2">
    <source>
        <dbReference type="EnsemblPlants" id="ONIVA10G06570.1"/>
    </source>
</evidence>
<dbReference type="HOGENOM" id="CLU_1698322_0_0_1"/>
<keyword evidence="3" id="KW-1185">Reference proteome</keyword>
<dbReference type="EnsemblPlants" id="ONIVA10G06570.1">
    <property type="protein sequence ID" value="ONIVA10G06570.1"/>
    <property type="gene ID" value="ONIVA10G06570"/>
</dbReference>
<proteinExistence type="predicted"/>
<evidence type="ECO:0000256" key="1">
    <source>
        <dbReference type="SAM" id="MobiDB-lite"/>
    </source>
</evidence>
<dbReference type="Proteomes" id="UP000006591">
    <property type="component" value="Chromosome 10"/>
</dbReference>
<feature type="region of interest" description="Disordered" evidence="1">
    <location>
        <begin position="1"/>
        <end position="20"/>
    </location>
</feature>
<organism evidence="2">
    <name type="scientific">Oryza nivara</name>
    <name type="common">Indian wild rice</name>
    <name type="synonym">Oryza sativa f. spontanea</name>
    <dbReference type="NCBI Taxonomy" id="4536"/>
    <lineage>
        <taxon>Eukaryota</taxon>
        <taxon>Viridiplantae</taxon>
        <taxon>Streptophyta</taxon>
        <taxon>Embryophyta</taxon>
        <taxon>Tracheophyta</taxon>
        <taxon>Spermatophyta</taxon>
        <taxon>Magnoliopsida</taxon>
        <taxon>Liliopsida</taxon>
        <taxon>Poales</taxon>
        <taxon>Poaceae</taxon>
        <taxon>BOP clade</taxon>
        <taxon>Oryzoideae</taxon>
        <taxon>Oryzeae</taxon>
        <taxon>Oryzinae</taxon>
        <taxon>Oryza</taxon>
    </lineage>
</organism>
<reference evidence="2" key="2">
    <citation type="submission" date="2018-04" db="EMBL/GenBank/DDBJ databases">
        <title>OnivRS2 (Oryza nivara Reference Sequence Version 2).</title>
        <authorList>
            <person name="Zhang J."/>
            <person name="Kudrna D."/>
            <person name="Lee S."/>
            <person name="Talag J."/>
            <person name="Rajasekar S."/>
            <person name="Welchert J."/>
            <person name="Hsing Y.-I."/>
            <person name="Wing R.A."/>
        </authorList>
    </citation>
    <scope>NUCLEOTIDE SEQUENCE [LARGE SCALE GENOMIC DNA]</scope>
</reference>